<evidence type="ECO:0000256" key="2">
    <source>
        <dbReference type="ARBA" id="ARBA00023163"/>
    </source>
</evidence>
<sequence>MLSSFAAGAGDPPPIPGARLGSADASVRPLRPLLLWVRTGVAHVRLDGGPVFSLMAGEGAWIPADGWAERAITTEPGTVAFPLWPHAGVDAWGLSELTRFDVPSGWQDWLIQLFNLQVTPFSGRGYSPEAIEELLRRPGSRSPAPVEVGRNPSPEGFASSAMPRARGARAVAEELVRDPALDLTVEQWASRVLSSARTLRRDFLADTGLTFERWRLLCRLGAAVEFLTAGYDVDQVATRVGFASRNGLTRAFKGRFGVTPHEFGRELSARPGAGGLTQQAAAARQTDDLIRMMRKMDTPAAPEMLPAASTPSHTNDIHVLSWMYRGSGYLDIGDQRYERERGVATWIPAEMEHVTGLRENSVSLPLGNASTGDLQLPVPLQVRFSPAWDDYLMFCSISARSRLRPDDHNPRHILDLFAEQVAAQRALSVPMPTDPRARAVAMECLRRIGEPGGTHDVDVRAEIRRAFRDETGMTLGRWRYVARMRIARDLLAGGAPPSAVARRIGYAHLPTFSAAFSRFHGLSPRDYQQRESAEPVAPLPSRKAALSAVMRRPSRISVGSSEPVCTRSETTPTCCPGE</sequence>
<reference evidence="6" key="1">
    <citation type="journal article" date="2019" name="Int. J. Syst. Evol. Microbiol.">
        <title>The Global Catalogue of Microorganisms (GCM) 10K type strain sequencing project: providing services to taxonomists for standard genome sequencing and annotation.</title>
        <authorList>
            <consortium name="The Broad Institute Genomics Platform"/>
            <consortium name="The Broad Institute Genome Sequencing Center for Infectious Disease"/>
            <person name="Wu L."/>
            <person name="Ma J."/>
        </authorList>
    </citation>
    <scope>NUCLEOTIDE SEQUENCE [LARGE SCALE GENOMIC DNA]</scope>
    <source>
        <strain evidence="6">JCM 17388</strain>
    </source>
</reference>
<name>A0ABP8BE73_9ACTN</name>
<dbReference type="EMBL" id="BAABAQ010000013">
    <property type="protein sequence ID" value="GAA4204391.1"/>
    <property type="molecule type" value="Genomic_DNA"/>
</dbReference>
<evidence type="ECO:0000259" key="4">
    <source>
        <dbReference type="PROSITE" id="PS01124"/>
    </source>
</evidence>
<dbReference type="InterPro" id="IPR018060">
    <property type="entry name" value="HTH_AraC"/>
</dbReference>
<dbReference type="Proteomes" id="UP001501251">
    <property type="component" value="Unassembled WGS sequence"/>
</dbReference>
<organism evidence="5 6">
    <name type="scientific">Streptosporangium oxazolinicum</name>
    <dbReference type="NCBI Taxonomy" id="909287"/>
    <lineage>
        <taxon>Bacteria</taxon>
        <taxon>Bacillati</taxon>
        <taxon>Actinomycetota</taxon>
        <taxon>Actinomycetes</taxon>
        <taxon>Streptosporangiales</taxon>
        <taxon>Streptosporangiaceae</taxon>
        <taxon>Streptosporangium</taxon>
    </lineage>
</organism>
<feature type="region of interest" description="Disordered" evidence="3">
    <location>
        <begin position="557"/>
        <end position="578"/>
    </location>
</feature>
<feature type="domain" description="HTH araC/xylS-type" evidence="4">
    <location>
        <begin position="165"/>
        <end position="266"/>
    </location>
</feature>
<accession>A0ABP8BE73</accession>
<dbReference type="PANTHER" id="PTHR11019:SF199">
    <property type="entry name" value="HTH-TYPE TRANSCRIPTIONAL REGULATOR NIMR"/>
    <property type="match status" value="1"/>
</dbReference>
<gene>
    <name evidence="5" type="ORF">GCM10022252_63450</name>
</gene>
<proteinExistence type="predicted"/>
<keyword evidence="1" id="KW-0805">Transcription regulation</keyword>
<evidence type="ECO:0000313" key="5">
    <source>
        <dbReference type="EMBL" id="GAA4204391.1"/>
    </source>
</evidence>
<dbReference type="SUPFAM" id="SSF46689">
    <property type="entry name" value="Homeodomain-like"/>
    <property type="match status" value="2"/>
</dbReference>
<evidence type="ECO:0000313" key="6">
    <source>
        <dbReference type="Proteomes" id="UP001501251"/>
    </source>
</evidence>
<evidence type="ECO:0000256" key="3">
    <source>
        <dbReference type="SAM" id="MobiDB-lite"/>
    </source>
</evidence>
<keyword evidence="2" id="KW-0804">Transcription</keyword>
<feature type="region of interest" description="Disordered" evidence="3">
    <location>
        <begin position="138"/>
        <end position="162"/>
    </location>
</feature>
<keyword evidence="6" id="KW-1185">Reference proteome</keyword>
<dbReference type="InterPro" id="IPR011051">
    <property type="entry name" value="RmlC_Cupin_sf"/>
</dbReference>
<evidence type="ECO:0000256" key="1">
    <source>
        <dbReference type="ARBA" id="ARBA00023015"/>
    </source>
</evidence>
<dbReference type="InterPro" id="IPR009057">
    <property type="entry name" value="Homeodomain-like_sf"/>
</dbReference>
<protein>
    <recommendedName>
        <fullName evidence="4">HTH araC/xylS-type domain-containing protein</fullName>
    </recommendedName>
</protein>
<dbReference type="Pfam" id="PF12833">
    <property type="entry name" value="HTH_18"/>
    <property type="match status" value="2"/>
</dbReference>
<dbReference type="PROSITE" id="PS01124">
    <property type="entry name" value="HTH_ARAC_FAMILY_2"/>
    <property type="match status" value="2"/>
</dbReference>
<dbReference type="SUPFAM" id="SSF51182">
    <property type="entry name" value="RmlC-like cupins"/>
    <property type="match status" value="1"/>
</dbReference>
<dbReference type="Gene3D" id="1.10.10.60">
    <property type="entry name" value="Homeodomain-like"/>
    <property type="match status" value="2"/>
</dbReference>
<feature type="compositionally biased region" description="Polar residues" evidence="3">
    <location>
        <begin position="567"/>
        <end position="578"/>
    </location>
</feature>
<dbReference type="PANTHER" id="PTHR11019">
    <property type="entry name" value="HTH-TYPE TRANSCRIPTIONAL REGULATOR NIMR"/>
    <property type="match status" value="1"/>
</dbReference>
<feature type="domain" description="HTH araC/xylS-type" evidence="4">
    <location>
        <begin position="463"/>
        <end position="530"/>
    </location>
</feature>
<dbReference type="SMART" id="SM00342">
    <property type="entry name" value="HTH_ARAC"/>
    <property type="match status" value="2"/>
</dbReference>
<comment type="caution">
    <text evidence="5">The sequence shown here is derived from an EMBL/GenBank/DDBJ whole genome shotgun (WGS) entry which is preliminary data.</text>
</comment>